<evidence type="ECO:0000313" key="2">
    <source>
        <dbReference type="EMBL" id="NYT50415.1"/>
    </source>
</evidence>
<dbReference type="SUPFAM" id="SSF69118">
    <property type="entry name" value="AhpD-like"/>
    <property type="match status" value="1"/>
</dbReference>
<dbReference type="PANTHER" id="PTHR34846">
    <property type="entry name" value="4-CARBOXYMUCONOLACTONE DECARBOXYLASE FAMILY PROTEIN (AFU_ORTHOLOGUE AFUA_6G11590)"/>
    <property type="match status" value="1"/>
</dbReference>
<feature type="domain" description="Carboxymuconolactone decarboxylase-like" evidence="1">
    <location>
        <begin position="55"/>
        <end position="138"/>
    </location>
</feature>
<dbReference type="EMBL" id="JACCEM010000007">
    <property type="protein sequence ID" value="NYT50415.1"/>
    <property type="molecule type" value="Genomic_DNA"/>
</dbReference>
<gene>
    <name evidence="2" type="ORF">H0A72_13940</name>
</gene>
<dbReference type="AlphaFoldDB" id="A0A853FWL9"/>
<comment type="caution">
    <text evidence="2">The sequence shown here is derived from an EMBL/GenBank/DDBJ whole genome shotgun (WGS) entry which is preliminary data.</text>
</comment>
<dbReference type="InterPro" id="IPR029032">
    <property type="entry name" value="AhpD-like"/>
</dbReference>
<proteinExistence type="predicted"/>
<keyword evidence="3" id="KW-1185">Reference proteome</keyword>
<evidence type="ECO:0000313" key="3">
    <source>
        <dbReference type="Proteomes" id="UP000559809"/>
    </source>
</evidence>
<dbReference type="PANTHER" id="PTHR34846:SF11">
    <property type="entry name" value="4-CARBOXYMUCONOLACTONE DECARBOXYLASE FAMILY PROTEIN (AFU_ORTHOLOGUE AFUA_6G11590)"/>
    <property type="match status" value="1"/>
</dbReference>
<dbReference type="Gene3D" id="1.20.1290.10">
    <property type="entry name" value="AhpD-like"/>
    <property type="match status" value="1"/>
</dbReference>
<evidence type="ECO:0000259" key="1">
    <source>
        <dbReference type="Pfam" id="PF02627"/>
    </source>
</evidence>
<organism evidence="2 3">
    <name type="scientific">Parapusillimonas granuli</name>
    <dbReference type="NCBI Taxonomy" id="380911"/>
    <lineage>
        <taxon>Bacteria</taxon>
        <taxon>Pseudomonadati</taxon>
        <taxon>Pseudomonadota</taxon>
        <taxon>Betaproteobacteria</taxon>
        <taxon>Burkholderiales</taxon>
        <taxon>Alcaligenaceae</taxon>
        <taxon>Parapusillimonas</taxon>
    </lineage>
</organism>
<dbReference type="GO" id="GO:0051920">
    <property type="term" value="F:peroxiredoxin activity"/>
    <property type="evidence" value="ECO:0007669"/>
    <property type="project" value="InterPro"/>
</dbReference>
<dbReference type="InterPro" id="IPR003779">
    <property type="entry name" value="CMD-like"/>
</dbReference>
<dbReference type="Proteomes" id="UP000559809">
    <property type="component" value="Unassembled WGS sequence"/>
</dbReference>
<sequence length="198" mass="21519">MTTTIPQGFGQERGERLPLPSMASMTQAQRAATDALIAGPRKGVKGPFIPLMHSPALLERLACVGEYLRFESALPTSINEFVTLLVARELSNQFEWAVHYPLAIRAGVAESTLLDVAQGARPRAMSEEEADAWAFTTELLQRHGVSDQTYAAARRRWGERGTVEMAALIGYFACVCWIMNVARTPAPEGAAALNGFPA</sequence>
<reference evidence="2 3" key="1">
    <citation type="submission" date="2020-07" db="EMBL/GenBank/DDBJ databases">
        <title>Taxonomic revisions and descriptions of new bacterial species based on genomic comparisons in the high-G+C-content subgroup of the family Alcaligenaceae.</title>
        <authorList>
            <person name="Szabo A."/>
            <person name="Felfoldi T."/>
        </authorList>
    </citation>
    <scope>NUCLEOTIDE SEQUENCE [LARGE SCALE GENOMIC DNA]</scope>
    <source>
        <strain evidence="2 3">LMG 24012</strain>
    </source>
</reference>
<dbReference type="Pfam" id="PF02627">
    <property type="entry name" value="CMD"/>
    <property type="match status" value="1"/>
</dbReference>
<dbReference type="RefSeq" id="WP_180156331.1">
    <property type="nucleotide sequence ID" value="NZ_JACCEM010000007.1"/>
</dbReference>
<name>A0A853FWL9_9BURK</name>
<accession>A0A853FWL9</accession>
<protein>
    <submittedName>
        <fullName evidence="2">Carboxymuconolactone decarboxylase family protein</fullName>
    </submittedName>
</protein>